<protein>
    <recommendedName>
        <fullName evidence="4">RHS repeat protein</fullName>
    </recommendedName>
</protein>
<reference evidence="2 3" key="1">
    <citation type="submission" date="2015-06" db="EMBL/GenBank/DDBJ databases">
        <authorList>
            <person name="Hoefler B.C."/>
            <person name="Straight P.D."/>
        </authorList>
    </citation>
    <scope>NUCLEOTIDE SEQUENCE [LARGE SCALE GENOMIC DNA]</scope>
    <source>
        <strain evidence="2 3">NRRL 3427</strain>
    </source>
</reference>
<evidence type="ECO:0000313" key="3">
    <source>
        <dbReference type="Proteomes" id="UP000037023"/>
    </source>
</evidence>
<feature type="compositionally biased region" description="Basic and acidic residues" evidence="1">
    <location>
        <begin position="100"/>
        <end position="110"/>
    </location>
</feature>
<evidence type="ECO:0000256" key="1">
    <source>
        <dbReference type="SAM" id="MobiDB-lite"/>
    </source>
</evidence>
<feature type="compositionally biased region" description="Low complexity" evidence="1">
    <location>
        <begin position="11"/>
        <end position="22"/>
    </location>
</feature>
<accession>A0A0L8K9N5</accession>
<dbReference type="AlphaFoldDB" id="A0A0L8K9N5"/>
<name>A0A0L8K9N5_STRVR</name>
<organism evidence="2 3">
    <name type="scientific">Streptomyces viridochromogenes</name>
    <dbReference type="NCBI Taxonomy" id="1938"/>
    <lineage>
        <taxon>Bacteria</taxon>
        <taxon>Bacillati</taxon>
        <taxon>Actinomycetota</taxon>
        <taxon>Actinomycetes</taxon>
        <taxon>Kitasatosporales</taxon>
        <taxon>Streptomycetaceae</taxon>
        <taxon>Streptomyces</taxon>
    </lineage>
</organism>
<evidence type="ECO:0008006" key="4">
    <source>
        <dbReference type="Google" id="ProtNLM"/>
    </source>
</evidence>
<dbReference type="Proteomes" id="UP000037023">
    <property type="component" value="Unassembled WGS sequence"/>
</dbReference>
<proteinExistence type="predicted"/>
<feature type="region of interest" description="Disordered" evidence="1">
    <location>
        <begin position="91"/>
        <end position="110"/>
    </location>
</feature>
<dbReference type="RefSeq" id="WP_033207408.1">
    <property type="nucleotide sequence ID" value="NZ_LGUP01000238.1"/>
</dbReference>
<dbReference type="EMBL" id="LGUP01000238">
    <property type="protein sequence ID" value="KOG22581.1"/>
    <property type="molecule type" value="Genomic_DNA"/>
</dbReference>
<dbReference type="PATRIC" id="fig|1938.6.peg.4708"/>
<sequence>MSKAARRIRTPAPGGRSGPSSGTEFGDTSYTYGSTAVEAIDGKSATTVTRRYDHLHRMVLEETTAADTVGRVVNRYLPPPANEVSTTITWTSGTSTKSQETSRRFDSHGNVLEDRTPDTRTEYTYYPADADGFTRLKDTTVHSLSSGEVIPASTPSSGLTDPDSGPITIR</sequence>
<gene>
    <name evidence="2" type="ORF">ADK34_21850</name>
</gene>
<comment type="caution">
    <text evidence="2">The sequence shown here is derived from an EMBL/GenBank/DDBJ whole genome shotgun (WGS) entry which is preliminary data.</text>
</comment>
<feature type="region of interest" description="Disordered" evidence="1">
    <location>
        <begin position="1"/>
        <end position="30"/>
    </location>
</feature>
<feature type="region of interest" description="Disordered" evidence="1">
    <location>
        <begin position="146"/>
        <end position="170"/>
    </location>
</feature>
<evidence type="ECO:0000313" key="2">
    <source>
        <dbReference type="EMBL" id="KOG22581.1"/>
    </source>
</evidence>